<protein>
    <submittedName>
        <fullName evidence="2">Uncharacterized protein</fullName>
    </submittedName>
</protein>
<dbReference type="EMBL" id="QZEY01000008">
    <property type="protein sequence ID" value="RJL30903.1"/>
    <property type="molecule type" value="Genomic_DNA"/>
</dbReference>
<accession>A0A3A4AYI2</accession>
<evidence type="ECO:0000313" key="2">
    <source>
        <dbReference type="EMBL" id="RJL30903.1"/>
    </source>
</evidence>
<evidence type="ECO:0000256" key="1">
    <source>
        <dbReference type="SAM" id="MobiDB-lite"/>
    </source>
</evidence>
<organism evidence="2 3">
    <name type="scientific">Bailinhaonella thermotolerans</name>
    <dbReference type="NCBI Taxonomy" id="1070861"/>
    <lineage>
        <taxon>Bacteria</taxon>
        <taxon>Bacillati</taxon>
        <taxon>Actinomycetota</taxon>
        <taxon>Actinomycetes</taxon>
        <taxon>Streptosporangiales</taxon>
        <taxon>Streptosporangiaceae</taxon>
        <taxon>Bailinhaonella</taxon>
    </lineage>
</organism>
<name>A0A3A4AYI2_9ACTN</name>
<feature type="region of interest" description="Disordered" evidence="1">
    <location>
        <begin position="1"/>
        <end position="25"/>
    </location>
</feature>
<evidence type="ECO:0000313" key="3">
    <source>
        <dbReference type="Proteomes" id="UP000265768"/>
    </source>
</evidence>
<dbReference type="AlphaFoldDB" id="A0A3A4AYI2"/>
<comment type="caution">
    <text evidence="2">The sequence shown here is derived from an EMBL/GenBank/DDBJ whole genome shotgun (WGS) entry which is preliminary data.</text>
</comment>
<dbReference type="Proteomes" id="UP000265768">
    <property type="component" value="Unassembled WGS sequence"/>
</dbReference>
<keyword evidence="3" id="KW-1185">Reference proteome</keyword>
<gene>
    <name evidence="2" type="ORF">D5H75_21650</name>
</gene>
<reference evidence="2 3" key="1">
    <citation type="submission" date="2018-09" db="EMBL/GenBank/DDBJ databases">
        <title>YIM 75507 draft genome.</title>
        <authorList>
            <person name="Tang S."/>
            <person name="Feng Y."/>
        </authorList>
    </citation>
    <scope>NUCLEOTIDE SEQUENCE [LARGE SCALE GENOMIC DNA]</scope>
    <source>
        <strain evidence="2 3">YIM 75507</strain>
    </source>
</reference>
<sequence length="101" mass="10728">MPVASPYGGAVTRLRRRSPDLTAEEASMDGKVNTITLVRDDDAGQGAATVTITVDGAQVTETVTLNGVADKETHRFAGAAEADRYLHDRRVALIADGYHDS</sequence>
<proteinExistence type="predicted"/>